<sequence>MPRIYLDYNATTPLDPDVLEDVCNVLKNISGNPSSLYEEGRAARILIEDSRQFIKLFLDANFEDELIFTSSGTESINLAIVGYINRLMSVNKDKDRKLHIITTAVEHHAVLNTFQFLETQGIETTYIGINNFGELLIDDLLSSIKENTVLISIMGANNETGTIFPLKNIINEIKKINENIVIHSDVVQVIGKHYFSLKDTPLDMCSFSGHKFYAMKGNGVLYIKKGIKIDPIIHGGHQERGYRGGTENTAGIVSIAKALEIVKNNAEENLKKINFLGSMFLDKLFSAVDNVRLNGHPVNRLKNTINISIDGIKAETLLFNLDLYGISASAGSACNAGALVKSHVLEAHGYDGARVQSAIRFSIGRWTTEDDIEYAVNAVKKSVLKLRSLQ</sequence>
<dbReference type="InterPro" id="IPR016454">
    <property type="entry name" value="Cysteine_dSase"/>
</dbReference>
<dbReference type="GO" id="GO:0051536">
    <property type="term" value="F:iron-sulfur cluster binding"/>
    <property type="evidence" value="ECO:0007669"/>
    <property type="project" value="UniProtKB-KW"/>
</dbReference>
<dbReference type="Pfam" id="PF00266">
    <property type="entry name" value="Aminotran_5"/>
    <property type="match status" value="1"/>
</dbReference>
<dbReference type="Proteomes" id="UP000316562">
    <property type="component" value="Unassembled WGS sequence"/>
</dbReference>
<evidence type="ECO:0000256" key="5">
    <source>
        <dbReference type="ARBA" id="ARBA00022898"/>
    </source>
</evidence>
<comment type="catalytic activity">
    <reaction evidence="8">
        <text>(sulfur carrier)-H + L-cysteine = (sulfur carrier)-SH + L-alanine</text>
        <dbReference type="Rhea" id="RHEA:43892"/>
        <dbReference type="Rhea" id="RHEA-COMP:14737"/>
        <dbReference type="Rhea" id="RHEA-COMP:14739"/>
        <dbReference type="ChEBI" id="CHEBI:29917"/>
        <dbReference type="ChEBI" id="CHEBI:35235"/>
        <dbReference type="ChEBI" id="CHEBI:57972"/>
        <dbReference type="ChEBI" id="CHEBI:64428"/>
        <dbReference type="EC" id="2.8.1.7"/>
    </reaction>
</comment>
<feature type="domain" description="Aminotransferase class V" evidence="9">
    <location>
        <begin position="4"/>
        <end position="374"/>
    </location>
</feature>
<dbReference type="Gene3D" id="3.40.640.10">
    <property type="entry name" value="Type I PLP-dependent aspartate aminotransferase-like (Major domain)"/>
    <property type="match status" value="1"/>
</dbReference>
<dbReference type="GO" id="GO:0031071">
    <property type="term" value="F:cysteine desulfurase activity"/>
    <property type="evidence" value="ECO:0007669"/>
    <property type="project" value="UniProtKB-EC"/>
</dbReference>
<dbReference type="SUPFAM" id="SSF53383">
    <property type="entry name" value="PLP-dependent transferases"/>
    <property type="match status" value="1"/>
</dbReference>
<evidence type="ECO:0000256" key="8">
    <source>
        <dbReference type="ARBA" id="ARBA00050776"/>
    </source>
</evidence>
<gene>
    <name evidence="10" type="ORF">EVJ46_00830</name>
</gene>
<keyword evidence="5" id="KW-0663">Pyridoxal phosphate</keyword>
<accession>A0A519BHS5</accession>
<dbReference type="InterPro" id="IPR015421">
    <property type="entry name" value="PyrdxlP-dep_Trfase_major"/>
</dbReference>
<keyword evidence="4" id="KW-0479">Metal-binding</keyword>
<evidence type="ECO:0000313" key="10">
    <source>
        <dbReference type="EMBL" id="RZD16816.1"/>
    </source>
</evidence>
<dbReference type="GO" id="GO:0046872">
    <property type="term" value="F:metal ion binding"/>
    <property type="evidence" value="ECO:0007669"/>
    <property type="project" value="UniProtKB-KW"/>
</dbReference>
<proteinExistence type="inferred from homology"/>
<dbReference type="Gene3D" id="3.90.1150.10">
    <property type="entry name" value="Aspartate Aminotransferase, domain 1"/>
    <property type="match status" value="1"/>
</dbReference>
<keyword evidence="7" id="KW-0411">Iron-sulfur</keyword>
<dbReference type="PANTHER" id="PTHR11601">
    <property type="entry name" value="CYSTEINE DESULFURYLASE FAMILY MEMBER"/>
    <property type="match status" value="1"/>
</dbReference>
<dbReference type="EMBL" id="SGBC01000001">
    <property type="protein sequence ID" value="RZD16816.1"/>
    <property type="molecule type" value="Genomic_DNA"/>
</dbReference>
<dbReference type="Gene3D" id="1.10.260.50">
    <property type="match status" value="1"/>
</dbReference>
<keyword evidence="3" id="KW-0808">Transferase</keyword>
<dbReference type="InterPro" id="IPR015422">
    <property type="entry name" value="PyrdxlP-dep_Trfase_small"/>
</dbReference>
<dbReference type="InterPro" id="IPR000192">
    <property type="entry name" value="Aminotrans_V_dom"/>
</dbReference>
<evidence type="ECO:0000256" key="1">
    <source>
        <dbReference type="ARBA" id="ARBA00001933"/>
    </source>
</evidence>
<dbReference type="InterPro" id="IPR015424">
    <property type="entry name" value="PyrdxlP-dep_Trfase"/>
</dbReference>
<comment type="caution">
    <text evidence="10">The sequence shown here is derived from an EMBL/GenBank/DDBJ whole genome shotgun (WGS) entry which is preliminary data.</text>
</comment>
<evidence type="ECO:0000256" key="2">
    <source>
        <dbReference type="ARBA" id="ARBA00006490"/>
    </source>
</evidence>
<reference evidence="10 11" key="1">
    <citation type="journal article" date="2019" name="ISME J.">
        <title>Insights into ecological role of a new deltaproteobacterial order Candidatus Acidulodesulfobacterales by metagenomics and metatranscriptomics.</title>
        <authorList>
            <person name="Tan S."/>
            <person name="Liu J."/>
            <person name="Fang Y."/>
            <person name="Hedlund B.P."/>
            <person name="Lian Z.H."/>
            <person name="Huang L.Y."/>
            <person name="Li J.T."/>
            <person name="Huang L.N."/>
            <person name="Li W.J."/>
            <person name="Jiang H.C."/>
            <person name="Dong H.L."/>
            <person name="Shu W.S."/>
        </authorList>
    </citation>
    <scope>NUCLEOTIDE SEQUENCE [LARGE SCALE GENOMIC DNA]</scope>
    <source>
        <strain evidence="10">AP2</strain>
    </source>
</reference>
<comment type="similarity">
    <text evidence="2">Belongs to the class-V pyridoxal-phosphate-dependent aminotransferase family. NifS/IscS subfamily.</text>
</comment>
<evidence type="ECO:0000313" key="11">
    <source>
        <dbReference type="Proteomes" id="UP000316562"/>
    </source>
</evidence>
<evidence type="ECO:0000256" key="7">
    <source>
        <dbReference type="ARBA" id="ARBA00023014"/>
    </source>
</evidence>
<dbReference type="PANTHER" id="PTHR11601:SF34">
    <property type="entry name" value="CYSTEINE DESULFURASE"/>
    <property type="match status" value="1"/>
</dbReference>
<evidence type="ECO:0000256" key="4">
    <source>
        <dbReference type="ARBA" id="ARBA00022723"/>
    </source>
</evidence>
<evidence type="ECO:0000259" key="9">
    <source>
        <dbReference type="Pfam" id="PF00266"/>
    </source>
</evidence>
<dbReference type="AlphaFoldDB" id="A0A519BHS5"/>
<name>A0A519BHS5_ACIG2</name>
<protein>
    <submittedName>
        <fullName evidence="10">Cysteine desulfurase</fullName>
    </submittedName>
</protein>
<organism evidence="10 11">
    <name type="scientific">Acididesulfobacter guangdongensis</name>
    <dbReference type="NCBI Taxonomy" id="2597225"/>
    <lineage>
        <taxon>Bacteria</taxon>
        <taxon>Deltaproteobacteria</taxon>
        <taxon>Candidatus Acidulodesulfobacterales</taxon>
        <taxon>Candidatus Acididesulfobacter</taxon>
    </lineage>
</organism>
<evidence type="ECO:0000256" key="3">
    <source>
        <dbReference type="ARBA" id="ARBA00022679"/>
    </source>
</evidence>
<comment type="cofactor">
    <cofactor evidence="1">
        <name>pyridoxal 5'-phosphate</name>
        <dbReference type="ChEBI" id="CHEBI:597326"/>
    </cofactor>
</comment>
<keyword evidence="6" id="KW-0408">Iron</keyword>
<evidence type="ECO:0000256" key="6">
    <source>
        <dbReference type="ARBA" id="ARBA00023004"/>
    </source>
</evidence>
<dbReference type="PIRSF" id="PIRSF005572">
    <property type="entry name" value="NifS"/>
    <property type="match status" value="1"/>
</dbReference>